<name>A0A445MSZ4_9BACT</name>
<organism evidence="1">
    <name type="scientific">uncultured Desulfobacterium sp</name>
    <dbReference type="NCBI Taxonomy" id="201089"/>
    <lineage>
        <taxon>Bacteria</taxon>
        <taxon>Pseudomonadati</taxon>
        <taxon>Thermodesulfobacteriota</taxon>
        <taxon>Desulfobacteria</taxon>
        <taxon>Desulfobacterales</taxon>
        <taxon>Desulfobacteriaceae</taxon>
        <taxon>Desulfobacterium</taxon>
        <taxon>environmental samples</taxon>
    </lineage>
</organism>
<reference evidence="1" key="1">
    <citation type="submission" date="2018-01" db="EMBL/GenBank/DDBJ databases">
        <authorList>
            <person name="Regsiter A."/>
            <person name="William W."/>
        </authorList>
    </citation>
    <scope>NUCLEOTIDE SEQUENCE</scope>
    <source>
        <strain evidence="1">TRIP AH-1</strain>
    </source>
</reference>
<dbReference type="EMBL" id="OJIN01000046">
    <property type="protein sequence ID" value="SPD72565.1"/>
    <property type="molecule type" value="Genomic_DNA"/>
</dbReference>
<evidence type="ECO:0000313" key="1">
    <source>
        <dbReference type="EMBL" id="SPD72565.1"/>
    </source>
</evidence>
<accession>A0A445MSZ4</accession>
<proteinExistence type="predicted"/>
<dbReference type="AlphaFoldDB" id="A0A445MSZ4"/>
<gene>
    <name evidence="1" type="ORF">PITCH_A140045</name>
</gene>
<protein>
    <submittedName>
        <fullName evidence="1">Uncharacterized protein</fullName>
    </submittedName>
</protein>
<sequence>MRKSKTIKVDDKEIVVKELRVKDIRKIAEEAEKDDVEKRIPELLPLATDLALHEMEDMAPSELKVVWEAFKEVNADFLSVMEGLGIGKALKNSLQRHLTGALADLSSVGMPTSGNMDLASS</sequence>